<name>A0ACB7ES60_NIBAL</name>
<organism evidence="1 2">
    <name type="scientific">Nibea albiflora</name>
    <name type="common">Yellow drum</name>
    <name type="synonym">Corvina albiflora</name>
    <dbReference type="NCBI Taxonomy" id="240163"/>
    <lineage>
        <taxon>Eukaryota</taxon>
        <taxon>Metazoa</taxon>
        <taxon>Chordata</taxon>
        <taxon>Craniata</taxon>
        <taxon>Vertebrata</taxon>
        <taxon>Euteleostomi</taxon>
        <taxon>Actinopterygii</taxon>
        <taxon>Neopterygii</taxon>
        <taxon>Teleostei</taxon>
        <taxon>Neoteleostei</taxon>
        <taxon>Acanthomorphata</taxon>
        <taxon>Eupercaria</taxon>
        <taxon>Sciaenidae</taxon>
        <taxon>Nibea</taxon>
    </lineage>
</organism>
<comment type="caution">
    <text evidence="1">The sequence shown here is derived from an EMBL/GenBank/DDBJ whole genome shotgun (WGS) entry which is preliminary data.</text>
</comment>
<sequence>MSHRLNNTAPEGPTCVVSVVLSAPSAAQTPAAAGRPAEYGLEVKFGHEAARGLFV</sequence>
<dbReference type="EMBL" id="CM024812">
    <property type="protein sequence ID" value="KAG8004692.1"/>
    <property type="molecule type" value="Genomic_DNA"/>
</dbReference>
<evidence type="ECO:0000313" key="1">
    <source>
        <dbReference type="EMBL" id="KAG8004692.1"/>
    </source>
</evidence>
<evidence type="ECO:0000313" key="2">
    <source>
        <dbReference type="Proteomes" id="UP000805704"/>
    </source>
</evidence>
<dbReference type="Proteomes" id="UP000805704">
    <property type="component" value="Chromosome 24"/>
</dbReference>
<reference evidence="1" key="1">
    <citation type="submission" date="2020-04" db="EMBL/GenBank/DDBJ databases">
        <title>A chromosome-scale assembly and high-density genetic map of the yellow drum (Nibea albiflora) genome.</title>
        <authorList>
            <person name="Xu D."/>
            <person name="Zhang W."/>
            <person name="Chen R."/>
            <person name="Tan P."/>
            <person name="Wang L."/>
            <person name="Song H."/>
            <person name="Tian L."/>
            <person name="Zhu Q."/>
            <person name="Wang B."/>
        </authorList>
    </citation>
    <scope>NUCLEOTIDE SEQUENCE</scope>
    <source>
        <strain evidence="1">ZJHYS-2018</strain>
    </source>
</reference>
<accession>A0ACB7ES60</accession>
<proteinExistence type="predicted"/>
<protein>
    <submittedName>
        <fullName evidence="1">Uncharacterized protein</fullName>
    </submittedName>
</protein>
<keyword evidence="2" id="KW-1185">Reference proteome</keyword>
<gene>
    <name evidence="1" type="ORF">GBF38_009074</name>
</gene>